<dbReference type="PRINTS" id="PR00105">
    <property type="entry name" value="C5METTRFRASE"/>
</dbReference>
<gene>
    <name evidence="9" type="ORF">GCM10010124_31440</name>
</gene>
<evidence type="ECO:0000313" key="9">
    <source>
        <dbReference type="EMBL" id="GGK36501.1"/>
    </source>
</evidence>
<dbReference type="PANTHER" id="PTHR10629">
    <property type="entry name" value="CYTOSINE-SPECIFIC METHYLTRANSFERASE"/>
    <property type="match status" value="1"/>
</dbReference>
<keyword evidence="2 5" id="KW-0808">Transferase</keyword>
<keyword evidence="1 5" id="KW-0489">Methyltransferase</keyword>
<evidence type="ECO:0000256" key="5">
    <source>
        <dbReference type="PROSITE-ProRule" id="PRU01016"/>
    </source>
</evidence>
<dbReference type="EC" id="2.1.1.37" evidence="7"/>
<dbReference type="Gene3D" id="3.40.50.150">
    <property type="entry name" value="Vaccinia Virus protein VP39"/>
    <property type="match status" value="1"/>
</dbReference>
<dbReference type="GO" id="GO:0009307">
    <property type="term" value="P:DNA restriction-modification system"/>
    <property type="evidence" value="ECO:0007669"/>
    <property type="project" value="UniProtKB-KW"/>
</dbReference>
<feature type="compositionally biased region" description="Basic and acidic residues" evidence="8">
    <location>
        <begin position="214"/>
        <end position="224"/>
    </location>
</feature>
<evidence type="ECO:0000256" key="8">
    <source>
        <dbReference type="SAM" id="MobiDB-lite"/>
    </source>
</evidence>
<dbReference type="InterPro" id="IPR018117">
    <property type="entry name" value="C5_DNA_meth_AS"/>
</dbReference>
<comment type="similarity">
    <text evidence="5 6">Belongs to the class I-like SAM-binding methyltransferase superfamily. C5-methyltransferase family.</text>
</comment>
<dbReference type="GO" id="GO:0003677">
    <property type="term" value="F:DNA binding"/>
    <property type="evidence" value="ECO:0007669"/>
    <property type="project" value="TreeGrafter"/>
</dbReference>
<comment type="catalytic activity">
    <reaction evidence="7">
        <text>a 2'-deoxycytidine in DNA + S-adenosyl-L-methionine = a 5-methyl-2'-deoxycytidine in DNA + S-adenosyl-L-homocysteine + H(+)</text>
        <dbReference type="Rhea" id="RHEA:13681"/>
        <dbReference type="Rhea" id="RHEA-COMP:11369"/>
        <dbReference type="Rhea" id="RHEA-COMP:11370"/>
        <dbReference type="ChEBI" id="CHEBI:15378"/>
        <dbReference type="ChEBI" id="CHEBI:57856"/>
        <dbReference type="ChEBI" id="CHEBI:59789"/>
        <dbReference type="ChEBI" id="CHEBI:85452"/>
        <dbReference type="ChEBI" id="CHEBI:85454"/>
        <dbReference type="EC" id="2.1.1.37"/>
    </reaction>
</comment>
<dbReference type="GO" id="GO:0032259">
    <property type="term" value="P:methylation"/>
    <property type="evidence" value="ECO:0007669"/>
    <property type="project" value="UniProtKB-KW"/>
</dbReference>
<evidence type="ECO:0000256" key="3">
    <source>
        <dbReference type="ARBA" id="ARBA00022691"/>
    </source>
</evidence>
<keyword evidence="3 5" id="KW-0949">S-adenosyl-L-methionine</keyword>
<evidence type="ECO:0000256" key="2">
    <source>
        <dbReference type="ARBA" id="ARBA00022679"/>
    </source>
</evidence>
<dbReference type="AlphaFoldDB" id="A0A8J3BPH1"/>
<dbReference type="Proteomes" id="UP000662200">
    <property type="component" value="Unassembled WGS sequence"/>
</dbReference>
<dbReference type="PROSITE" id="PS51679">
    <property type="entry name" value="SAM_MT_C5"/>
    <property type="match status" value="1"/>
</dbReference>
<accession>A0A8J3BPH1</accession>
<dbReference type="SUPFAM" id="SSF53335">
    <property type="entry name" value="S-adenosyl-L-methionine-dependent methyltransferases"/>
    <property type="match status" value="1"/>
</dbReference>
<name>A0A8J3BPH1_9ACTN</name>
<dbReference type="GO" id="GO:0044027">
    <property type="term" value="P:negative regulation of gene expression via chromosomal CpG island methylation"/>
    <property type="evidence" value="ECO:0007669"/>
    <property type="project" value="TreeGrafter"/>
</dbReference>
<evidence type="ECO:0000256" key="4">
    <source>
        <dbReference type="ARBA" id="ARBA00022747"/>
    </source>
</evidence>
<feature type="region of interest" description="Disordered" evidence="8">
    <location>
        <begin position="179"/>
        <end position="224"/>
    </location>
</feature>
<organism evidence="9 10">
    <name type="scientific">Pilimelia terevasa</name>
    <dbReference type="NCBI Taxonomy" id="53372"/>
    <lineage>
        <taxon>Bacteria</taxon>
        <taxon>Bacillati</taxon>
        <taxon>Actinomycetota</taxon>
        <taxon>Actinomycetes</taxon>
        <taxon>Micromonosporales</taxon>
        <taxon>Micromonosporaceae</taxon>
        <taxon>Pilimelia</taxon>
    </lineage>
</organism>
<evidence type="ECO:0000256" key="6">
    <source>
        <dbReference type="RuleBase" id="RU000416"/>
    </source>
</evidence>
<dbReference type="PANTHER" id="PTHR10629:SF52">
    <property type="entry name" value="DNA (CYTOSINE-5)-METHYLTRANSFERASE 1"/>
    <property type="match status" value="1"/>
</dbReference>
<dbReference type="InterPro" id="IPR029063">
    <property type="entry name" value="SAM-dependent_MTases_sf"/>
</dbReference>
<dbReference type="NCBIfam" id="TIGR00675">
    <property type="entry name" value="dcm"/>
    <property type="match status" value="1"/>
</dbReference>
<feature type="active site" evidence="5">
    <location>
        <position position="84"/>
    </location>
</feature>
<protein>
    <recommendedName>
        <fullName evidence="7">Cytosine-specific methyltransferase</fullName>
        <ecNumber evidence="7">2.1.1.37</ecNumber>
    </recommendedName>
</protein>
<dbReference type="RefSeq" id="WP_189115090.1">
    <property type="nucleotide sequence ID" value="NZ_BMQC01000011.1"/>
</dbReference>
<evidence type="ECO:0000256" key="7">
    <source>
        <dbReference type="RuleBase" id="RU000417"/>
    </source>
</evidence>
<comment type="caution">
    <text evidence="9">The sequence shown here is derived from an EMBL/GenBank/DDBJ whole genome shotgun (WGS) entry which is preliminary data.</text>
</comment>
<keyword evidence="4" id="KW-0680">Restriction system</keyword>
<dbReference type="PROSITE" id="PS00094">
    <property type="entry name" value="C5_MTASE_1"/>
    <property type="match status" value="1"/>
</dbReference>
<dbReference type="InterPro" id="IPR001525">
    <property type="entry name" value="C5_MeTfrase"/>
</dbReference>
<keyword evidence="10" id="KW-1185">Reference proteome</keyword>
<reference evidence="9" key="1">
    <citation type="journal article" date="2014" name="Int. J. Syst. Evol. Microbiol.">
        <title>Complete genome sequence of Corynebacterium casei LMG S-19264T (=DSM 44701T), isolated from a smear-ripened cheese.</title>
        <authorList>
            <consortium name="US DOE Joint Genome Institute (JGI-PGF)"/>
            <person name="Walter F."/>
            <person name="Albersmeier A."/>
            <person name="Kalinowski J."/>
            <person name="Ruckert C."/>
        </authorList>
    </citation>
    <scope>NUCLEOTIDE SEQUENCE</scope>
    <source>
        <strain evidence="9">JCM 3091</strain>
    </source>
</reference>
<reference evidence="9" key="2">
    <citation type="submission" date="2020-09" db="EMBL/GenBank/DDBJ databases">
        <authorList>
            <person name="Sun Q."/>
            <person name="Ohkuma M."/>
        </authorList>
    </citation>
    <scope>NUCLEOTIDE SEQUENCE</scope>
    <source>
        <strain evidence="9">JCM 3091</strain>
    </source>
</reference>
<dbReference type="Pfam" id="PF00145">
    <property type="entry name" value="DNA_methylase"/>
    <property type="match status" value="1"/>
</dbReference>
<evidence type="ECO:0000256" key="1">
    <source>
        <dbReference type="ARBA" id="ARBA00022603"/>
    </source>
</evidence>
<evidence type="ECO:0000313" key="10">
    <source>
        <dbReference type="Proteomes" id="UP000662200"/>
    </source>
</evidence>
<proteinExistence type="inferred from homology"/>
<dbReference type="GO" id="GO:0003886">
    <property type="term" value="F:DNA (cytosine-5-)-methyltransferase activity"/>
    <property type="evidence" value="ECO:0007669"/>
    <property type="project" value="UniProtKB-EC"/>
</dbReference>
<dbReference type="EMBL" id="BMQC01000011">
    <property type="protein sequence ID" value="GGK36501.1"/>
    <property type="molecule type" value="Genomic_DNA"/>
</dbReference>
<sequence>MNSDAHTPTTRRPRVGSLCSGYGGLDLAVELVLRGELAWYAETDRHANRVMAARWPGIGNLGDIQHIDWGTVPRVDVLTAGFPCQDISNAGGRTGISGPKSSLWGSVAHAVGELRPSLVFVENVAALLRRGLDVVHRDLAALGYDTRWTCVRASDVGAPHRRDRLFLLGHHRDQPWLGADAADAVRPRRQRARPPIRPARPDRGGPAQRSATSDADRRGVRVEP</sequence>
<dbReference type="InterPro" id="IPR050390">
    <property type="entry name" value="C5-Methyltransferase"/>
</dbReference>